<sequence length="73" mass="7176">MKKRSMLAIASLAAGVVTALVTPPPQANAVVGDNPIGTPLGLLQEDQGAEAVLQDTVQGAGGALQSPETGGLL</sequence>
<evidence type="ECO:0008006" key="4">
    <source>
        <dbReference type="Google" id="ProtNLM"/>
    </source>
</evidence>
<feature type="signal peptide" evidence="1">
    <location>
        <begin position="1"/>
        <end position="29"/>
    </location>
</feature>
<evidence type="ECO:0000313" key="2">
    <source>
        <dbReference type="EMBL" id="MFI9123022.1"/>
    </source>
</evidence>
<organism evidence="2 3">
    <name type="scientific">Streptomyces bikiniensis</name>
    <dbReference type="NCBI Taxonomy" id="1896"/>
    <lineage>
        <taxon>Bacteria</taxon>
        <taxon>Bacillati</taxon>
        <taxon>Actinomycetota</taxon>
        <taxon>Actinomycetes</taxon>
        <taxon>Kitasatosporales</taxon>
        <taxon>Streptomycetaceae</taxon>
        <taxon>Streptomyces</taxon>
    </lineage>
</organism>
<proteinExistence type="predicted"/>
<protein>
    <recommendedName>
        <fullName evidence="4">Secreted protein</fullName>
    </recommendedName>
</protein>
<dbReference type="Proteomes" id="UP001614391">
    <property type="component" value="Unassembled WGS sequence"/>
</dbReference>
<dbReference type="RefSeq" id="WP_399619760.1">
    <property type="nucleotide sequence ID" value="NZ_JBITYT010000014.1"/>
</dbReference>
<dbReference type="EMBL" id="JBITYT010000014">
    <property type="protein sequence ID" value="MFI9123022.1"/>
    <property type="molecule type" value="Genomic_DNA"/>
</dbReference>
<reference evidence="2 3" key="1">
    <citation type="submission" date="2024-10" db="EMBL/GenBank/DDBJ databases">
        <title>The Natural Products Discovery Center: Release of the First 8490 Sequenced Strains for Exploring Actinobacteria Biosynthetic Diversity.</title>
        <authorList>
            <person name="Kalkreuter E."/>
            <person name="Kautsar S.A."/>
            <person name="Yang D."/>
            <person name="Bader C.D."/>
            <person name="Teijaro C.N."/>
            <person name="Fluegel L."/>
            <person name="Davis C.M."/>
            <person name="Simpson J.R."/>
            <person name="Lauterbach L."/>
            <person name="Steele A.D."/>
            <person name="Gui C."/>
            <person name="Meng S."/>
            <person name="Li G."/>
            <person name="Viehrig K."/>
            <person name="Ye F."/>
            <person name="Su P."/>
            <person name="Kiefer A.F."/>
            <person name="Nichols A."/>
            <person name="Cepeda A.J."/>
            <person name="Yan W."/>
            <person name="Fan B."/>
            <person name="Jiang Y."/>
            <person name="Adhikari A."/>
            <person name="Zheng C.-J."/>
            <person name="Schuster L."/>
            <person name="Cowan T.M."/>
            <person name="Smanski M.J."/>
            <person name="Chevrette M.G."/>
            <person name="De Carvalho L.P.S."/>
            <person name="Shen B."/>
        </authorList>
    </citation>
    <scope>NUCLEOTIDE SEQUENCE [LARGE SCALE GENOMIC DNA]</scope>
    <source>
        <strain evidence="2 3">NPDC053346</strain>
    </source>
</reference>
<gene>
    <name evidence="2" type="ORF">ACIGW0_27125</name>
</gene>
<keyword evidence="3" id="KW-1185">Reference proteome</keyword>
<keyword evidence="1" id="KW-0732">Signal</keyword>
<accession>A0ABW8D0X7</accession>
<name>A0ABW8D0X7_STRBI</name>
<comment type="caution">
    <text evidence="2">The sequence shown here is derived from an EMBL/GenBank/DDBJ whole genome shotgun (WGS) entry which is preliminary data.</text>
</comment>
<evidence type="ECO:0000313" key="3">
    <source>
        <dbReference type="Proteomes" id="UP001614391"/>
    </source>
</evidence>
<evidence type="ECO:0000256" key="1">
    <source>
        <dbReference type="SAM" id="SignalP"/>
    </source>
</evidence>
<feature type="chain" id="PRO_5047267623" description="Secreted protein" evidence="1">
    <location>
        <begin position="30"/>
        <end position="73"/>
    </location>
</feature>